<keyword evidence="2 4" id="KW-0238">DNA-binding</keyword>
<sequence>MSEQGLRETKRAATRRALARATFDLVRDRGFDAVTVADVTDRVGVSRRTFSNYFDRKEEAVAAVVVETVRDGLASWVPPPEADLLVAVRSLVDHQFSGEFPAIFAAMEQLCRAHPQLVPYWRDAQWRIWTTTGAHLRATMGLSDASVQLDLVMVMGALFGVVSTHFPERAALRDAAGQEHPLASVHRSLDEVFARLAAGLG</sequence>
<reference evidence="6 7" key="1">
    <citation type="submission" date="2024-09" db="EMBL/GenBank/DDBJ databases">
        <authorList>
            <person name="Sun Q."/>
            <person name="Mori K."/>
        </authorList>
    </citation>
    <scope>NUCLEOTIDE SEQUENCE [LARGE SCALE GENOMIC DNA]</scope>
    <source>
        <strain evidence="6 7">JCM 12763</strain>
    </source>
</reference>
<gene>
    <name evidence="6" type="ORF">ACFFN0_12820</name>
</gene>
<accession>A0ABV5V565</accession>
<keyword evidence="3" id="KW-0804">Transcription</keyword>
<dbReference type="PROSITE" id="PS50977">
    <property type="entry name" value="HTH_TETR_2"/>
    <property type="match status" value="1"/>
</dbReference>
<dbReference type="RefSeq" id="WP_202876628.1">
    <property type="nucleotide sequence ID" value="NZ_JBHMAX010000023.1"/>
</dbReference>
<comment type="caution">
    <text evidence="6">The sequence shown here is derived from an EMBL/GenBank/DDBJ whole genome shotgun (WGS) entry which is preliminary data.</text>
</comment>
<proteinExistence type="predicted"/>
<evidence type="ECO:0000313" key="7">
    <source>
        <dbReference type="Proteomes" id="UP001589613"/>
    </source>
</evidence>
<feature type="domain" description="HTH tetR-type" evidence="5">
    <location>
        <begin position="12"/>
        <end position="72"/>
    </location>
</feature>
<evidence type="ECO:0000256" key="3">
    <source>
        <dbReference type="ARBA" id="ARBA00023163"/>
    </source>
</evidence>
<dbReference type="EMBL" id="JBHMAX010000023">
    <property type="protein sequence ID" value="MFB9732925.1"/>
    <property type="molecule type" value="Genomic_DNA"/>
</dbReference>
<keyword evidence="7" id="KW-1185">Reference proteome</keyword>
<evidence type="ECO:0000256" key="2">
    <source>
        <dbReference type="ARBA" id="ARBA00023125"/>
    </source>
</evidence>
<protein>
    <submittedName>
        <fullName evidence="6">TetR/AcrR family transcriptional regulator</fullName>
    </submittedName>
</protein>
<evidence type="ECO:0000256" key="4">
    <source>
        <dbReference type="PROSITE-ProRule" id="PRU00335"/>
    </source>
</evidence>
<dbReference type="InterPro" id="IPR009057">
    <property type="entry name" value="Homeodomain-like_sf"/>
</dbReference>
<dbReference type="PANTHER" id="PTHR30055">
    <property type="entry name" value="HTH-TYPE TRANSCRIPTIONAL REGULATOR RUTR"/>
    <property type="match status" value="1"/>
</dbReference>
<dbReference type="Pfam" id="PF00440">
    <property type="entry name" value="TetR_N"/>
    <property type="match status" value="1"/>
</dbReference>
<organism evidence="6 7">
    <name type="scientific">Ornithinimicrobium kibberense</name>
    <dbReference type="NCBI Taxonomy" id="282060"/>
    <lineage>
        <taxon>Bacteria</taxon>
        <taxon>Bacillati</taxon>
        <taxon>Actinomycetota</taxon>
        <taxon>Actinomycetes</taxon>
        <taxon>Micrococcales</taxon>
        <taxon>Ornithinimicrobiaceae</taxon>
        <taxon>Ornithinimicrobium</taxon>
    </lineage>
</organism>
<feature type="DNA-binding region" description="H-T-H motif" evidence="4">
    <location>
        <begin position="35"/>
        <end position="54"/>
    </location>
</feature>
<name>A0ABV5V565_9MICO</name>
<dbReference type="InterPro" id="IPR001647">
    <property type="entry name" value="HTH_TetR"/>
</dbReference>
<evidence type="ECO:0000259" key="5">
    <source>
        <dbReference type="PROSITE" id="PS50977"/>
    </source>
</evidence>
<dbReference type="PANTHER" id="PTHR30055:SF234">
    <property type="entry name" value="HTH-TYPE TRANSCRIPTIONAL REGULATOR BETI"/>
    <property type="match status" value="1"/>
</dbReference>
<dbReference type="SUPFAM" id="SSF46689">
    <property type="entry name" value="Homeodomain-like"/>
    <property type="match status" value="1"/>
</dbReference>
<dbReference type="Gene3D" id="1.10.357.10">
    <property type="entry name" value="Tetracycline Repressor, domain 2"/>
    <property type="match status" value="1"/>
</dbReference>
<dbReference type="Proteomes" id="UP001589613">
    <property type="component" value="Unassembled WGS sequence"/>
</dbReference>
<evidence type="ECO:0000313" key="6">
    <source>
        <dbReference type="EMBL" id="MFB9732925.1"/>
    </source>
</evidence>
<keyword evidence="1" id="KW-0805">Transcription regulation</keyword>
<evidence type="ECO:0000256" key="1">
    <source>
        <dbReference type="ARBA" id="ARBA00023015"/>
    </source>
</evidence>
<dbReference type="InterPro" id="IPR050109">
    <property type="entry name" value="HTH-type_TetR-like_transc_reg"/>
</dbReference>